<evidence type="ECO:0000313" key="2">
    <source>
        <dbReference type="Proteomes" id="UP000321408"/>
    </source>
</evidence>
<dbReference type="Proteomes" id="UP000321408">
    <property type="component" value="Chromosome"/>
</dbReference>
<dbReference type="EMBL" id="CP042905">
    <property type="protein sequence ID" value="QEE15419.1"/>
    <property type="molecule type" value="Genomic_DNA"/>
</dbReference>
<dbReference type="RefSeq" id="WP_147662327.1">
    <property type="nucleotide sequence ID" value="NZ_CP042905.2"/>
</dbReference>
<gene>
    <name evidence="1" type="ORF">DSAG12_01244</name>
</gene>
<sequence>MKDDEIELKMTAHVGILRLLIPQKFSTLPWSQELYAGEMGFSTQWMMKFGFALPKQSPTIHEQVISSKINHEIKVRWAEDTMVGTIQTVTMAQRMFKGFAGSETFIDILENFFKKSQIGKMEQFLTRHSRFDKVLKTLEVLKKASDLFEGDFIEDIVKEMFYISHLRKYKFQNKNAEIWFKDNWRLLVTDESIRNSFISLVYNSLEIWEKENHNTIYGFFRQGGGRRSLTKNSFIYTFSTNMRKIQDIINIQGNRPLAFPIINYQQYNAKGEYTGYTGNDYKAKYRHILNAYALSMLGSSSRTSQWHSNEFEVMSNERLTDIMRSDDSEKEFKMYEVLMMESLTRFLVNTFFGGDISNFNNFNYKVANTGDPLHPENDIISPPIYNPDHNNADFRELSWLSDHLRKDSRIYIGPRVIDLKQTGTRIDELGMLIPYDIVKDSFSESAIVFGNNAYKDENGNWVFVNNDLRSDSVVLLSLQKMGTTALKYFEREAAEWDGKNTKKMAGDFIRFLGQMYGTDCLKSVYIENAGMTTASYLKYKPFDIIGLRAKIHAPTVCIVPNAKMTPKVKAAIKNEIVNRNLPSNTRGYALAQIFEYDGSGLDSIVTIADYYRKIISHGNPGDFDGDGNVDGQFSVIMDHDERILFDRARLMAAEQGLKFDGSDRDLVGLKGFINYIRQIDFTVSDFTGRLGLVESQAKIIVEAYGLDWADGETGNAIWDKSVVDSWYTDLDHSTTYYEGGNPSSHWSHFAFKMFYEHMASTSGQIHLLFNPVQWANWLEKYKIDHPNANIPEQPFFYASDTTWTDPQSWNPEISYSEFPVMSYFNMQFMDIVNDRITLHRFVSNSPHVDDLMSLLLYLYNLQWRPDDWI</sequence>
<protein>
    <submittedName>
        <fullName evidence="1">Uncharacterized protein</fullName>
    </submittedName>
</protein>
<reference evidence="1 2" key="2">
    <citation type="journal article" date="2024" name="Int. J. Syst. Evol. Microbiol.">
        <title>Promethearchaeum syntrophicum gen. nov., sp. nov., an anaerobic, obligately syntrophic archaeon, the first isolate of the lineage 'Asgard' archaea, and proposal of the new archaeal phylum Promethearchaeota phyl. nov. and kingdom Promethearchaeati regn. nov.</title>
        <authorList>
            <person name="Imachi H."/>
            <person name="Nobu M.K."/>
            <person name="Kato S."/>
            <person name="Takaki Y."/>
            <person name="Miyazaki M."/>
            <person name="Miyata M."/>
            <person name="Ogawara M."/>
            <person name="Saito Y."/>
            <person name="Sakai S."/>
            <person name="Tahara Y.O."/>
            <person name="Takano Y."/>
            <person name="Tasumi E."/>
            <person name="Uematsu K."/>
            <person name="Yoshimura T."/>
            <person name="Itoh T."/>
            <person name="Ohkuma M."/>
            <person name="Takai K."/>
        </authorList>
    </citation>
    <scope>NUCLEOTIDE SEQUENCE [LARGE SCALE GENOMIC DNA]</scope>
    <source>
        <strain evidence="1 2">MK-D1</strain>
    </source>
</reference>
<keyword evidence="2" id="KW-1185">Reference proteome</keyword>
<dbReference type="KEGG" id="psyt:DSAG12_01244"/>
<organism evidence="1 2">
    <name type="scientific">Promethearchaeum syntrophicum</name>
    <dbReference type="NCBI Taxonomy" id="2594042"/>
    <lineage>
        <taxon>Archaea</taxon>
        <taxon>Promethearchaeati</taxon>
        <taxon>Promethearchaeota</taxon>
        <taxon>Promethearchaeia</taxon>
        <taxon>Promethearchaeales</taxon>
        <taxon>Promethearchaeaceae</taxon>
        <taxon>Promethearchaeum</taxon>
    </lineage>
</organism>
<name>A0A5B9D8D1_9ARCH</name>
<evidence type="ECO:0000313" key="1">
    <source>
        <dbReference type="EMBL" id="QEE15419.1"/>
    </source>
</evidence>
<proteinExistence type="predicted"/>
<dbReference type="AlphaFoldDB" id="A0A5B9D8D1"/>
<dbReference type="GeneID" id="41329236"/>
<accession>A0A5B9D8D1</accession>
<reference evidence="1 2" key="1">
    <citation type="journal article" date="2020" name="Nature">
        <title>Isolation of an archaeon at the prokaryote-eukaryote interface.</title>
        <authorList>
            <person name="Imachi H."/>
            <person name="Nobu M.K."/>
            <person name="Nakahara N."/>
            <person name="Morono Y."/>
            <person name="Ogawara M."/>
            <person name="Takaki Y."/>
            <person name="Takano Y."/>
            <person name="Uematsu K."/>
            <person name="Ikuta T."/>
            <person name="Ito M."/>
            <person name="Matsui Y."/>
            <person name="Miyazaki M."/>
            <person name="Murata K."/>
            <person name="Saito Y."/>
            <person name="Sakai S."/>
            <person name="Song C."/>
            <person name="Tasumi E."/>
            <person name="Yamanaka Y."/>
            <person name="Yamaguchi T."/>
            <person name="Kamagata Y."/>
            <person name="Tamaki H."/>
            <person name="Takai K."/>
        </authorList>
    </citation>
    <scope>NUCLEOTIDE SEQUENCE [LARGE SCALE GENOMIC DNA]</scope>
    <source>
        <strain evidence="1 2">MK-D1</strain>
    </source>
</reference>